<name>A0ABR1ZP17_9ROSI</name>
<evidence type="ECO:0000313" key="2">
    <source>
        <dbReference type="Proteomes" id="UP001472677"/>
    </source>
</evidence>
<comment type="caution">
    <text evidence="1">The sequence shown here is derived from an EMBL/GenBank/DDBJ whole genome shotgun (WGS) entry which is preliminary data.</text>
</comment>
<sequence length="90" mass="10121">MSGDSVPDVGLVWWLWYMMGGRFDVVNDGQALRRVKQWCFDYGELSMEDDFWAVIVVVGSLVERSVLDSGVGGSRNWWRLVLASTSSDAT</sequence>
<accession>A0ABR1ZP17</accession>
<gene>
    <name evidence="1" type="ORF">V6N12_076243</name>
</gene>
<evidence type="ECO:0000313" key="1">
    <source>
        <dbReference type="EMBL" id="KAK8482041.1"/>
    </source>
</evidence>
<reference evidence="1 2" key="1">
    <citation type="journal article" date="2024" name="G3 (Bethesda)">
        <title>Genome assembly of Hibiscus sabdariffa L. provides insights into metabolisms of medicinal natural products.</title>
        <authorList>
            <person name="Kim T."/>
        </authorList>
    </citation>
    <scope>NUCLEOTIDE SEQUENCE [LARGE SCALE GENOMIC DNA]</scope>
    <source>
        <strain evidence="1">TK-2024</strain>
        <tissue evidence="1">Old leaves</tissue>
    </source>
</reference>
<protein>
    <submittedName>
        <fullName evidence="1">Uncharacterized protein</fullName>
    </submittedName>
</protein>
<organism evidence="1 2">
    <name type="scientific">Hibiscus sabdariffa</name>
    <name type="common">roselle</name>
    <dbReference type="NCBI Taxonomy" id="183260"/>
    <lineage>
        <taxon>Eukaryota</taxon>
        <taxon>Viridiplantae</taxon>
        <taxon>Streptophyta</taxon>
        <taxon>Embryophyta</taxon>
        <taxon>Tracheophyta</taxon>
        <taxon>Spermatophyta</taxon>
        <taxon>Magnoliopsida</taxon>
        <taxon>eudicotyledons</taxon>
        <taxon>Gunneridae</taxon>
        <taxon>Pentapetalae</taxon>
        <taxon>rosids</taxon>
        <taxon>malvids</taxon>
        <taxon>Malvales</taxon>
        <taxon>Malvaceae</taxon>
        <taxon>Malvoideae</taxon>
        <taxon>Hibiscus</taxon>
    </lineage>
</organism>
<proteinExistence type="predicted"/>
<dbReference type="Proteomes" id="UP001472677">
    <property type="component" value="Unassembled WGS sequence"/>
</dbReference>
<keyword evidence="2" id="KW-1185">Reference proteome</keyword>
<dbReference type="EMBL" id="JBBPBM010001779">
    <property type="protein sequence ID" value="KAK8482041.1"/>
    <property type="molecule type" value="Genomic_DNA"/>
</dbReference>